<reference evidence="1" key="1">
    <citation type="journal article" date="2021" name="Proc. Natl. Acad. Sci. U.S.A.">
        <title>A Catalog of Tens of Thousands of Viruses from Human Metagenomes Reveals Hidden Associations with Chronic Diseases.</title>
        <authorList>
            <person name="Tisza M.J."/>
            <person name="Buck C.B."/>
        </authorList>
    </citation>
    <scope>NUCLEOTIDE SEQUENCE</scope>
    <source>
        <strain evidence="1">Cto1k8</strain>
    </source>
</reference>
<protein>
    <submittedName>
        <fullName evidence="1">Virion structural protein 2</fullName>
    </submittedName>
</protein>
<sequence length="1000" mass="115547">MSTNYEKLEDNVSDAYLLNRQKWATTLENAKRNPALMIKAGLDYLSDETEGRLDFVDASNPATLLMEFSSTLAANNFRYFKAADKKHYPVLATRMEDLYPHMSLTLYEGMYTVPTRAKFVLGYRVVDILKLAERSDIDGIRKIMIPRGTLLQVDGTDFTTLHPIEIRVNDFDAIQVVYNTDRLDHLETISSNILNYWYRKDTAINPEDTHEEWLMIEVPVLQVTLSYHKFGLTHLAEPFNQIIPFAHKFVKARVYLVKEDGTETELKTTMSNLVYDPTTPTAVLSVLDDNNLRVHLPLIYYTSEQIKQAQVKVELYTSLGEVRINTEHLSQQNGVGVNYNSDDYTPKESFYVAPLEHMDTVCYAISDTAGGRDAVDFSTMKRWVINAGRYEGETITHANLRVNGEILGYNIVTDVDHLTNRIFQATREIEPSPDGDFKRGVGCSIESVPFKMADLEKHDFVNSHGDRLTLLPDALFKTVGGVTTLLYDSEIPTLKSEGTIDSYIQRINTLEYIKTPFHYCFDASRTSFEVRPYYMMDPTYMSQSFIQSNNKTDLLMAVDKITVHYRDHGYTIRIVTRSNKELKQLDPENLFMQLAYIPPEQIDYAYLNGEWVGNEDKNPVFEFHIKTTFDFNSNHQLMLNNFNILTREKRVLPCQLKQDFRVIMGAYDYPKGVDEDIEINQRAGTFLLERDRTYTVIAENEIGIRFGDNLKNLWHNTRTTLSTIEFEEYEEDIPLTYNADVPVIDPATGLPKYTMQNGRMVFELAHQRGDIIYNSEGQPLLKHRAGDVKLDEKGEPVQKSPKQTLRIVDIFFYDGIYHFSNHEDDLAYIKTIPRLIVNWLETDIDRMKRNLLEHSELYFMPKRTMGYINIIAENGIERSIFNRLPFKVKYYLADKVWRNETLKESIRKMTYEVINEMLTNRTVSKDIIENALRVRGGVENILGVNIMDMGLGGDVNTFTMVDEGSQCSVRRKISLTEDNHLRVREDIEIIFVNHDKRIGK</sequence>
<organism evidence="1">
    <name type="scientific">Myoviridae sp. cto1k8</name>
    <dbReference type="NCBI Taxonomy" id="2826694"/>
    <lineage>
        <taxon>Viruses</taxon>
        <taxon>Duplodnaviria</taxon>
        <taxon>Heunggongvirae</taxon>
        <taxon>Uroviricota</taxon>
        <taxon>Caudoviricetes</taxon>
    </lineage>
</organism>
<proteinExistence type="predicted"/>
<dbReference type="EMBL" id="BK014756">
    <property type="protein sequence ID" value="DAD74235.1"/>
    <property type="molecule type" value="Genomic_DNA"/>
</dbReference>
<evidence type="ECO:0000313" key="1">
    <source>
        <dbReference type="EMBL" id="DAD74235.1"/>
    </source>
</evidence>
<name>A0A8S5LWR0_9CAUD</name>
<accession>A0A8S5LWR0</accession>